<evidence type="ECO:0000313" key="2">
    <source>
        <dbReference type="EMBL" id="CAB4788363.1"/>
    </source>
</evidence>
<organism evidence="2">
    <name type="scientific">freshwater metagenome</name>
    <dbReference type="NCBI Taxonomy" id="449393"/>
    <lineage>
        <taxon>unclassified sequences</taxon>
        <taxon>metagenomes</taxon>
        <taxon>ecological metagenomes</taxon>
    </lineage>
</organism>
<dbReference type="AlphaFoldDB" id="A0A6J6WYH5"/>
<gene>
    <name evidence="2" type="ORF">UFOPK3001_00020</name>
</gene>
<accession>A0A6J6WYH5</accession>
<dbReference type="InterPro" id="IPR054344">
    <property type="entry name" value="TY-Chap_N"/>
</dbReference>
<dbReference type="EMBL" id="CAFAAJ010000001">
    <property type="protein sequence ID" value="CAB4788363.1"/>
    <property type="molecule type" value="Genomic_DNA"/>
</dbReference>
<dbReference type="Pfam" id="PF22552">
    <property type="entry name" value="TY-Chap3"/>
    <property type="match status" value="1"/>
</dbReference>
<protein>
    <submittedName>
        <fullName evidence="2">Unannotated protein</fullName>
    </submittedName>
</protein>
<name>A0A6J6WYH5_9ZZZZ</name>
<evidence type="ECO:0000259" key="1">
    <source>
        <dbReference type="Pfam" id="PF22552"/>
    </source>
</evidence>
<feature type="domain" description="TY-Chap N-terminal" evidence="1">
    <location>
        <begin position="43"/>
        <end position="158"/>
    </location>
</feature>
<sequence>MSTTTDTSDATTIAACPTCRQLRKSAARYSTDYTVTPSVGGGWMQWSGALLRLLQRTGSEPTRALLIEQPSRTERYVQMLVGHDVAHVEASSNVYLEGPSRLSGVEERLLTLLGWTAPKADGDDPDDLPANWSLPIVRGDWANLVETITATIVGIFGFSEQLPVEMRLFLADHPCRACSWADVETDDADEVDETFGTLGF</sequence>
<reference evidence="2" key="1">
    <citation type="submission" date="2020-05" db="EMBL/GenBank/DDBJ databases">
        <authorList>
            <person name="Chiriac C."/>
            <person name="Salcher M."/>
            <person name="Ghai R."/>
            <person name="Kavagutti S V."/>
        </authorList>
    </citation>
    <scope>NUCLEOTIDE SEQUENCE</scope>
</reference>
<proteinExistence type="predicted"/>